<name>A0ABP6FE42_9ACTN</name>
<proteinExistence type="predicted"/>
<keyword evidence="3" id="KW-1185">Reference proteome</keyword>
<organism evidence="2 3">
    <name type="scientific">Streptomyces lunalinharesii</name>
    <dbReference type="NCBI Taxonomy" id="333384"/>
    <lineage>
        <taxon>Bacteria</taxon>
        <taxon>Bacillati</taxon>
        <taxon>Actinomycetota</taxon>
        <taxon>Actinomycetes</taxon>
        <taxon>Kitasatosporales</taxon>
        <taxon>Streptomycetaceae</taxon>
        <taxon>Streptomyces</taxon>
    </lineage>
</organism>
<evidence type="ECO:0000313" key="3">
    <source>
        <dbReference type="Proteomes" id="UP001500994"/>
    </source>
</evidence>
<dbReference type="RefSeq" id="WP_344584110.1">
    <property type="nucleotide sequence ID" value="NZ_BAAARK010000050.1"/>
</dbReference>
<comment type="caution">
    <text evidence="2">The sequence shown here is derived from an EMBL/GenBank/DDBJ whole genome shotgun (WGS) entry which is preliminary data.</text>
</comment>
<protein>
    <submittedName>
        <fullName evidence="2">Uncharacterized protein</fullName>
    </submittedName>
</protein>
<evidence type="ECO:0000256" key="1">
    <source>
        <dbReference type="SAM" id="MobiDB-lite"/>
    </source>
</evidence>
<reference evidence="3" key="1">
    <citation type="journal article" date="2019" name="Int. J. Syst. Evol. Microbiol.">
        <title>The Global Catalogue of Microorganisms (GCM) 10K type strain sequencing project: providing services to taxonomists for standard genome sequencing and annotation.</title>
        <authorList>
            <consortium name="The Broad Institute Genomics Platform"/>
            <consortium name="The Broad Institute Genome Sequencing Center for Infectious Disease"/>
            <person name="Wu L."/>
            <person name="Ma J."/>
        </authorList>
    </citation>
    <scope>NUCLEOTIDE SEQUENCE [LARGE SCALE GENOMIC DNA]</scope>
    <source>
        <strain evidence="3">JCM 16374</strain>
    </source>
</reference>
<evidence type="ECO:0000313" key="2">
    <source>
        <dbReference type="EMBL" id="GAA2690006.1"/>
    </source>
</evidence>
<dbReference type="EMBL" id="BAAARK010000050">
    <property type="protein sequence ID" value="GAA2690006.1"/>
    <property type="molecule type" value="Genomic_DNA"/>
</dbReference>
<accession>A0ABP6FE42</accession>
<sequence>MTDADVHEGPVHDDEAAHDPDEEVQPWRHSEVTLTLLFPPFPDPDVTEREPLPAHDPVRARRVVEELGTVAEVLQELPERPVGELAWPSVRADLDFVAVGCWGDVVMVFEPALGSDLLCDAMTAEVARQRARHPEARIVGSVELDYGNRYLEEQVLLPTGEEVFAGGWDCDDEDAWSFVGDPQEVLRALGVDRRTAVEVGFDLDAEPCDRTWSDLGVLALGWHRRPAGGVERRHVSSFRVRRSQEGADNLAEVWFPRF</sequence>
<dbReference type="Pfam" id="PF19859">
    <property type="entry name" value="DUF6333"/>
    <property type="match status" value="1"/>
</dbReference>
<gene>
    <name evidence="2" type="ORF">GCM10009864_75070</name>
</gene>
<dbReference type="Proteomes" id="UP001500994">
    <property type="component" value="Unassembled WGS sequence"/>
</dbReference>
<feature type="region of interest" description="Disordered" evidence="1">
    <location>
        <begin position="1"/>
        <end position="27"/>
    </location>
</feature>